<protein>
    <submittedName>
        <fullName evidence="3">ATP-binding cassette sub-family A member 2-like</fullName>
    </submittedName>
</protein>
<evidence type="ECO:0000313" key="3">
    <source>
        <dbReference type="RefSeq" id="XP_031554799.1"/>
    </source>
</evidence>
<dbReference type="KEGG" id="aten:116291730"/>
<evidence type="ECO:0000313" key="2">
    <source>
        <dbReference type="Proteomes" id="UP000515163"/>
    </source>
</evidence>
<gene>
    <name evidence="3" type="primary">LOC116291730</name>
</gene>
<feature type="transmembrane region" description="Helical" evidence="1">
    <location>
        <begin position="20"/>
        <end position="42"/>
    </location>
</feature>
<dbReference type="OrthoDB" id="6019247at2759"/>
<keyword evidence="1" id="KW-0472">Membrane</keyword>
<dbReference type="RefSeq" id="XP_031554799.1">
    <property type="nucleotide sequence ID" value="XM_031698939.1"/>
</dbReference>
<keyword evidence="1" id="KW-0812">Transmembrane</keyword>
<sequence length="122" mass="13819">MGFGLQLRLLLWKNFTLKKRSPLAVLFEVLIPLVLFLILMGIRLRRQPEPKPEEIFPVRALPSSGIIPLLQQFCPNKVTDEHGFPLHPNSSIGSILADISDIMNSPSLSVIDNLKNIPQHYR</sequence>
<organism evidence="2 3">
    <name type="scientific">Actinia tenebrosa</name>
    <name type="common">Australian red waratah sea anemone</name>
    <dbReference type="NCBI Taxonomy" id="6105"/>
    <lineage>
        <taxon>Eukaryota</taxon>
        <taxon>Metazoa</taxon>
        <taxon>Cnidaria</taxon>
        <taxon>Anthozoa</taxon>
        <taxon>Hexacorallia</taxon>
        <taxon>Actiniaria</taxon>
        <taxon>Actiniidae</taxon>
        <taxon>Actinia</taxon>
    </lineage>
</organism>
<dbReference type="Proteomes" id="UP000515163">
    <property type="component" value="Unplaced"/>
</dbReference>
<dbReference type="AlphaFoldDB" id="A0A6P8HEE2"/>
<keyword evidence="1" id="KW-1133">Transmembrane helix</keyword>
<dbReference type="GeneID" id="116291730"/>
<keyword evidence="2" id="KW-1185">Reference proteome</keyword>
<evidence type="ECO:0000256" key="1">
    <source>
        <dbReference type="SAM" id="Phobius"/>
    </source>
</evidence>
<dbReference type="InParanoid" id="A0A6P8HEE2"/>
<reference evidence="3" key="1">
    <citation type="submission" date="2025-08" db="UniProtKB">
        <authorList>
            <consortium name="RefSeq"/>
        </authorList>
    </citation>
    <scope>IDENTIFICATION</scope>
</reference>
<proteinExistence type="predicted"/>
<accession>A0A6P8HEE2</accession>
<feature type="non-terminal residue" evidence="3">
    <location>
        <position position="122"/>
    </location>
</feature>
<name>A0A6P8HEE2_ACTTE</name>